<evidence type="ECO:0000313" key="4">
    <source>
        <dbReference type="Proteomes" id="UP000245839"/>
    </source>
</evidence>
<dbReference type="RefSeq" id="WP_170125339.1">
    <property type="nucleotide sequence ID" value="NZ_QGDJ01000002.1"/>
</dbReference>
<dbReference type="Proteomes" id="UP000251571">
    <property type="component" value="Unassembled WGS sequence"/>
</dbReference>
<dbReference type="AlphaFoldDB" id="A0A2Y9ABN8"/>
<dbReference type="PANTHER" id="PTHR38591">
    <property type="entry name" value="HYDROLASE"/>
    <property type="match status" value="1"/>
</dbReference>
<dbReference type="PANTHER" id="PTHR38591:SF1">
    <property type="entry name" value="BLL1000 PROTEIN"/>
    <property type="match status" value="1"/>
</dbReference>
<dbReference type="SUPFAM" id="SSF159245">
    <property type="entry name" value="AttH-like"/>
    <property type="match status" value="1"/>
</dbReference>
<evidence type="ECO:0000313" key="3">
    <source>
        <dbReference type="EMBL" id="SSA42004.1"/>
    </source>
</evidence>
<reference evidence="3 5" key="1">
    <citation type="submission" date="2016-10" db="EMBL/GenBank/DDBJ databases">
        <authorList>
            <person name="Cai Z."/>
        </authorList>
    </citation>
    <scope>NUCLEOTIDE SEQUENCE [LARGE SCALE GENOMIC DNA]</scope>
    <source>
        <strain evidence="3 5">DSM 25227</strain>
    </source>
</reference>
<dbReference type="Pfam" id="PF07143">
    <property type="entry name" value="CrtC"/>
    <property type="match status" value="1"/>
</dbReference>
<gene>
    <name evidence="2" type="ORF">BCF38_102651</name>
    <name evidence="3" type="ORF">SAMN05421539_102651</name>
</gene>
<dbReference type="Gene3D" id="2.40.370.10">
    <property type="entry name" value="AttH-like domain"/>
    <property type="match status" value="2"/>
</dbReference>
<sequence length="390" mass="40950">MIGKLSTRTVGMAGLCLAVLGALAVGVTRVIGGSEGASGGDAGLGSVALSVEAVEAFLAGTEESGFVRPSGTWQLALPEDHGGHSLSRAETWVLAAHLEDAEGQPASVQFALSRFGLAPETPDAAAVSWELRSLYHAAVAVWQGGGAEMHAEERFSRGAGAAGQDGEAGEVWLDDWTLSYATEEGARDLTFTARLDSVRVALELTMAKPPEQTADADQPFRGFVVPRLTVSGRIETEDGVTPVSGTAWLDRAWGELPLPGGPLGYDRLQVQLDDGSDLSLVRTRRRDGRGVVTVDGLLFDPAGEAETLSEDVLSMAQHNADATRPALVGFPRVWRVSGPELDLQVEALGPDREVSFVVGGWTVPVRVEGERAGVPVTGLGTLQMTGYETP</sequence>
<dbReference type="EMBL" id="QGDJ01000002">
    <property type="protein sequence ID" value="PWJ21398.1"/>
    <property type="molecule type" value="Genomic_DNA"/>
</dbReference>
<organism evidence="3 5">
    <name type="scientific">Jannaschia seohaensis</name>
    <dbReference type="NCBI Taxonomy" id="475081"/>
    <lineage>
        <taxon>Bacteria</taxon>
        <taxon>Pseudomonadati</taxon>
        <taxon>Pseudomonadota</taxon>
        <taxon>Alphaproteobacteria</taxon>
        <taxon>Rhodobacterales</taxon>
        <taxon>Roseobacteraceae</taxon>
        <taxon>Jannaschia</taxon>
    </lineage>
</organism>
<accession>A0A2Y9ABN8</accession>
<name>A0A2Y9ABN8_9RHOB</name>
<keyword evidence="3" id="KW-0378">Hydrolase</keyword>
<keyword evidence="4" id="KW-1185">Reference proteome</keyword>
<evidence type="ECO:0000313" key="5">
    <source>
        <dbReference type="Proteomes" id="UP000251571"/>
    </source>
</evidence>
<dbReference type="Pfam" id="PF17186">
    <property type="entry name" value="Lipocalin_9"/>
    <property type="match status" value="1"/>
</dbReference>
<dbReference type="InterPro" id="IPR023374">
    <property type="entry name" value="AttH-like_dom_sf"/>
</dbReference>
<dbReference type="Proteomes" id="UP000245839">
    <property type="component" value="Unassembled WGS sequence"/>
</dbReference>
<proteinExistence type="predicted"/>
<reference evidence="2 4" key="2">
    <citation type="submission" date="2018-03" db="EMBL/GenBank/DDBJ databases">
        <title>Genomic Encyclopedia of Archaeal and Bacterial Type Strains, Phase II (KMG-II): from individual species to whole genera.</title>
        <authorList>
            <person name="Goeker M."/>
        </authorList>
    </citation>
    <scope>NUCLEOTIDE SEQUENCE [LARGE SCALE GENOMIC DNA]</scope>
    <source>
        <strain evidence="2 4">DSM 25227</strain>
    </source>
</reference>
<dbReference type="EMBL" id="UETC01000002">
    <property type="protein sequence ID" value="SSA42004.1"/>
    <property type="molecule type" value="Genomic_DNA"/>
</dbReference>
<feature type="domain" description="AttH" evidence="1">
    <location>
        <begin position="90"/>
        <end position="255"/>
    </location>
</feature>
<dbReference type="GO" id="GO:0016787">
    <property type="term" value="F:hydrolase activity"/>
    <property type="evidence" value="ECO:0007669"/>
    <property type="project" value="UniProtKB-KW"/>
</dbReference>
<protein>
    <submittedName>
        <fullName evidence="3">Predicted secreted hydrolase</fullName>
    </submittedName>
    <submittedName>
        <fullName evidence="2">Putative secreted hydrolase</fullName>
    </submittedName>
</protein>
<evidence type="ECO:0000259" key="1">
    <source>
        <dbReference type="Pfam" id="PF07143"/>
    </source>
</evidence>
<dbReference type="InterPro" id="IPR010791">
    <property type="entry name" value="AttH_dom"/>
</dbReference>
<evidence type="ECO:0000313" key="2">
    <source>
        <dbReference type="EMBL" id="PWJ21398.1"/>
    </source>
</evidence>